<dbReference type="SUPFAM" id="SSF54211">
    <property type="entry name" value="Ribosomal protein S5 domain 2-like"/>
    <property type="match status" value="1"/>
</dbReference>
<dbReference type="SUPFAM" id="SSF55060">
    <property type="entry name" value="GHMP Kinase, C-terminal domain"/>
    <property type="match status" value="1"/>
</dbReference>
<dbReference type="EMBL" id="DYXT01000010">
    <property type="protein sequence ID" value="HJE38381.1"/>
    <property type="molecule type" value="Genomic_DNA"/>
</dbReference>
<comment type="pathway">
    <text evidence="9">Isoprenoid biosynthesis; isopentenyl diphosphate biosynthesis via DXP pathway; isopentenyl diphosphate from 1-deoxy-D-xylulose 5-phosphate: step 3/6.</text>
</comment>
<evidence type="ECO:0000256" key="7">
    <source>
        <dbReference type="ARBA" id="ARBA00022840"/>
    </source>
</evidence>
<comment type="catalytic activity">
    <reaction evidence="9">
        <text>4-CDP-2-C-methyl-D-erythritol + ATP = 4-CDP-2-C-methyl-D-erythritol 2-phosphate + ADP + H(+)</text>
        <dbReference type="Rhea" id="RHEA:18437"/>
        <dbReference type="ChEBI" id="CHEBI:15378"/>
        <dbReference type="ChEBI" id="CHEBI:30616"/>
        <dbReference type="ChEBI" id="CHEBI:57823"/>
        <dbReference type="ChEBI" id="CHEBI:57919"/>
        <dbReference type="ChEBI" id="CHEBI:456216"/>
        <dbReference type="EC" id="2.7.1.148"/>
    </reaction>
</comment>
<feature type="active site" evidence="9">
    <location>
        <position position="8"/>
    </location>
</feature>
<evidence type="ECO:0000313" key="12">
    <source>
        <dbReference type="EMBL" id="HJE38381.1"/>
    </source>
</evidence>
<dbReference type="HAMAP" id="MF_00061">
    <property type="entry name" value="IspE"/>
    <property type="match status" value="1"/>
</dbReference>
<reference evidence="12" key="2">
    <citation type="submission" date="2021-09" db="EMBL/GenBank/DDBJ databases">
        <authorList>
            <person name="Gilroy R."/>
        </authorList>
    </citation>
    <scope>NUCLEOTIDE SEQUENCE</scope>
    <source>
        <strain evidence="12">4100</strain>
    </source>
</reference>
<keyword evidence="4 9" id="KW-0808">Transferase</keyword>
<dbReference type="Pfam" id="PF00288">
    <property type="entry name" value="GHMP_kinases_N"/>
    <property type="match status" value="1"/>
</dbReference>
<dbReference type="PANTHER" id="PTHR43527:SF2">
    <property type="entry name" value="4-DIPHOSPHOCYTIDYL-2-C-METHYL-D-ERYTHRITOL KINASE, CHLOROPLASTIC"/>
    <property type="match status" value="1"/>
</dbReference>
<keyword evidence="9" id="KW-0414">Isoprene biosynthesis</keyword>
<sequence length="281" mass="29908">MITFPNAKINLGLYIGKTLPNGFHEIVTAMVPVDWCDILEMVPSSTGETTLTVTGHSLPCPAEKNLVMKAYRIFKEAYPPAPAVEIHLHKEIPDGAGMGGGSSDAAFALKLLNDMTGHPFDLDQLAEMAAKVGSDCPFFIYNRPMLATGTGTTLTELDLPVGQLANLLIIKPQGSVSTAEAYAEARSSCRTAEELTETLTAPDGIGSWADRLGNDFTSSVAAKVPDVSEAIRWLKSHGAVYAEMTGSGSAVFGIFPTDILTDGIKGLPRGVRWHKCGVLTQ</sequence>
<dbReference type="InterPro" id="IPR004424">
    <property type="entry name" value="IspE"/>
</dbReference>
<dbReference type="InterPro" id="IPR020568">
    <property type="entry name" value="Ribosomal_Su5_D2-typ_SF"/>
</dbReference>
<accession>A0A921JHD3</accession>
<proteinExistence type="inferred from homology"/>
<evidence type="ECO:0000256" key="9">
    <source>
        <dbReference type="HAMAP-Rule" id="MF_00061"/>
    </source>
</evidence>
<dbReference type="Gene3D" id="3.30.70.890">
    <property type="entry name" value="GHMP kinase, C-terminal domain"/>
    <property type="match status" value="1"/>
</dbReference>
<dbReference type="GO" id="GO:0050515">
    <property type="term" value="F:4-(cytidine 5'-diphospho)-2-C-methyl-D-erythritol kinase activity"/>
    <property type="evidence" value="ECO:0007669"/>
    <property type="project" value="UniProtKB-UniRule"/>
</dbReference>
<dbReference type="PANTHER" id="PTHR43527">
    <property type="entry name" value="4-DIPHOSPHOCYTIDYL-2-C-METHYL-D-ERYTHRITOL KINASE, CHLOROPLASTIC"/>
    <property type="match status" value="1"/>
</dbReference>
<keyword evidence="6 9" id="KW-0418">Kinase</keyword>
<dbReference type="AlphaFoldDB" id="A0A921JHD3"/>
<dbReference type="NCBIfam" id="TIGR00154">
    <property type="entry name" value="ispE"/>
    <property type="match status" value="1"/>
</dbReference>
<evidence type="ECO:0000256" key="1">
    <source>
        <dbReference type="ARBA" id="ARBA00009684"/>
    </source>
</evidence>
<dbReference type="InterPro" id="IPR006204">
    <property type="entry name" value="GHMP_kinase_N_dom"/>
</dbReference>
<evidence type="ECO:0000256" key="8">
    <source>
        <dbReference type="ARBA" id="ARBA00032554"/>
    </source>
</evidence>
<comment type="similarity">
    <text evidence="1 9">Belongs to the GHMP kinase family. IspE subfamily.</text>
</comment>
<keyword evidence="7 9" id="KW-0067">ATP-binding</keyword>
<comment type="caution">
    <text evidence="12">The sequence shown here is derived from an EMBL/GenBank/DDBJ whole genome shotgun (WGS) entry which is preliminary data.</text>
</comment>
<dbReference type="GO" id="GO:0016114">
    <property type="term" value="P:terpenoid biosynthetic process"/>
    <property type="evidence" value="ECO:0007669"/>
    <property type="project" value="UniProtKB-UniRule"/>
</dbReference>
<keyword evidence="5 9" id="KW-0547">Nucleotide-binding</keyword>
<evidence type="ECO:0000259" key="10">
    <source>
        <dbReference type="Pfam" id="PF00288"/>
    </source>
</evidence>
<dbReference type="EC" id="2.7.1.148" evidence="2 9"/>
<reference evidence="12" key="1">
    <citation type="journal article" date="2021" name="PeerJ">
        <title>Extensive microbial diversity within the chicken gut microbiome revealed by metagenomics and culture.</title>
        <authorList>
            <person name="Gilroy R."/>
            <person name="Ravi A."/>
            <person name="Getino M."/>
            <person name="Pursley I."/>
            <person name="Horton D.L."/>
            <person name="Alikhan N.F."/>
            <person name="Baker D."/>
            <person name="Gharbi K."/>
            <person name="Hall N."/>
            <person name="Watson M."/>
            <person name="Adriaenssens E.M."/>
            <person name="Foster-Nyarko E."/>
            <person name="Jarju S."/>
            <person name="Secka A."/>
            <person name="Antonio M."/>
            <person name="Oren A."/>
            <person name="Chaudhuri R.R."/>
            <person name="La Ragione R."/>
            <person name="Hildebrand F."/>
            <person name="Pallen M.J."/>
        </authorList>
    </citation>
    <scope>NUCLEOTIDE SEQUENCE</scope>
    <source>
        <strain evidence="12">4100</strain>
    </source>
</reference>
<dbReference type="InterPro" id="IPR014721">
    <property type="entry name" value="Ribsml_uS5_D2-typ_fold_subgr"/>
</dbReference>
<evidence type="ECO:0000256" key="5">
    <source>
        <dbReference type="ARBA" id="ARBA00022741"/>
    </source>
</evidence>
<protein>
    <recommendedName>
        <fullName evidence="3 9">4-diphosphocytidyl-2-C-methyl-D-erythritol kinase</fullName>
        <shortName evidence="9">CMK</shortName>
        <ecNumber evidence="2 9">2.7.1.148</ecNumber>
    </recommendedName>
    <alternativeName>
        <fullName evidence="8 9">4-(cytidine-5'-diphospho)-2-C-methyl-D-erythritol kinase</fullName>
    </alternativeName>
</protein>
<comment type="function">
    <text evidence="9">Catalyzes the phosphorylation of the position 2 hydroxy group of 4-diphosphocytidyl-2C-methyl-D-erythritol.</text>
</comment>
<dbReference type="Pfam" id="PF08544">
    <property type="entry name" value="GHMP_kinases_C"/>
    <property type="match status" value="1"/>
</dbReference>
<feature type="binding site" evidence="9">
    <location>
        <begin position="93"/>
        <end position="103"/>
    </location>
    <ligand>
        <name>ATP</name>
        <dbReference type="ChEBI" id="CHEBI:30616"/>
    </ligand>
</feature>
<gene>
    <name evidence="9 12" type="primary">ispE</name>
    <name evidence="12" type="ORF">K8V47_01265</name>
</gene>
<evidence type="ECO:0000259" key="11">
    <source>
        <dbReference type="Pfam" id="PF08544"/>
    </source>
</evidence>
<feature type="active site" evidence="9">
    <location>
        <position position="135"/>
    </location>
</feature>
<evidence type="ECO:0000256" key="4">
    <source>
        <dbReference type="ARBA" id="ARBA00022679"/>
    </source>
</evidence>
<dbReference type="InterPro" id="IPR013750">
    <property type="entry name" value="GHMP_kinase_C_dom"/>
</dbReference>
<dbReference type="GO" id="GO:0005524">
    <property type="term" value="F:ATP binding"/>
    <property type="evidence" value="ECO:0007669"/>
    <property type="project" value="UniProtKB-UniRule"/>
</dbReference>
<evidence type="ECO:0000256" key="2">
    <source>
        <dbReference type="ARBA" id="ARBA00012052"/>
    </source>
</evidence>
<feature type="domain" description="GHMP kinase C-terminal" evidence="11">
    <location>
        <begin position="210"/>
        <end position="257"/>
    </location>
</feature>
<feature type="domain" description="GHMP kinase N-terminal" evidence="10">
    <location>
        <begin position="65"/>
        <end position="142"/>
    </location>
</feature>
<evidence type="ECO:0000313" key="13">
    <source>
        <dbReference type="Proteomes" id="UP000711407"/>
    </source>
</evidence>
<dbReference type="Gene3D" id="3.30.230.10">
    <property type="match status" value="1"/>
</dbReference>
<dbReference type="PIRSF" id="PIRSF010376">
    <property type="entry name" value="IspE"/>
    <property type="match status" value="1"/>
</dbReference>
<name>A0A921JHD3_9BACT</name>
<dbReference type="GO" id="GO:0019288">
    <property type="term" value="P:isopentenyl diphosphate biosynthetic process, methylerythritol 4-phosphate pathway"/>
    <property type="evidence" value="ECO:0007669"/>
    <property type="project" value="UniProtKB-UniRule"/>
</dbReference>
<organism evidence="12 13">
    <name type="scientific">Candidatus Amulumruptor caecigallinarius</name>
    <dbReference type="NCBI Taxonomy" id="2109911"/>
    <lineage>
        <taxon>Bacteria</taxon>
        <taxon>Pseudomonadati</taxon>
        <taxon>Bacteroidota</taxon>
        <taxon>Bacteroidia</taxon>
        <taxon>Bacteroidales</taxon>
        <taxon>Muribaculaceae</taxon>
        <taxon>Candidatus Amulumruptor</taxon>
    </lineage>
</organism>
<dbReference type="Proteomes" id="UP000711407">
    <property type="component" value="Unassembled WGS sequence"/>
</dbReference>
<evidence type="ECO:0000256" key="6">
    <source>
        <dbReference type="ARBA" id="ARBA00022777"/>
    </source>
</evidence>
<evidence type="ECO:0000256" key="3">
    <source>
        <dbReference type="ARBA" id="ARBA00017473"/>
    </source>
</evidence>
<dbReference type="InterPro" id="IPR036554">
    <property type="entry name" value="GHMP_kinase_C_sf"/>
</dbReference>